<evidence type="ECO:0000256" key="1">
    <source>
        <dbReference type="SAM" id="MobiDB-lite"/>
    </source>
</evidence>
<organism evidence="4 5">
    <name type="scientific">[Eubacterium] hominis</name>
    <dbReference type="NCBI Taxonomy" id="2764325"/>
    <lineage>
        <taxon>Bacteria</taxon>
        <taxon>Bacillati</taxon>
        <taxon>Bacillota</taxon>
        <taxon>Erysipelotrichia</taxon>
        <taxon>Erysipelotrichales</taxon>
        <taxon>Erysipelotrichaceae</taxon>
        <taxon>Amedibacillus</taxon>
    </lineage>
</organism>
<accession>A0A7G9GTR3</accession>
<feature type="compositionally biased region" description="Basic and acidic residues" evidence="1">
    <location>
        <begin position="69"/>
        <end position="78"/>
    </location>
</feature>
<dbReference type="RefSeq" id="WP_158552314.1">
    <property type="nucleotide sequence ID" value="NZ_CP060636.1"/>
</dbReference>
<feature type="compositionally biased region" description="Basic and acidic residues" evidence="1">
    <location>
        <begin position="27"/>
        <end position="54"/>
    </location>
</feature>
<feature type="region of interest" description="Disordered" evidence="1">
    <location>
        <begin position="27"/>
        <end position="78"/>
    </location>
</feature>
<reference evidence="4 5" key="1">
    <citation type="submission" date="2020-08" db="EMBL/GenBank/DDBJ databases">
        <authorList>
            <person name="Liu C."/>
            <person name="Sun Q."/>
        </authorList>
    </citation>
    <scope>NUCLEOTIDE SEQUENCE [LARGE SCALE GENOMIC DNA]</scope>
    <source>
        <strain evidence="4 5">NSJ-61</strain>
    </source>
</reference>
<feature type="transmembrane region" description="Helical" evidence="2">
    <location>
        <begin position="5"/>
        <end position="21"/>
    </location>
</feature>
<keyword evidence="2" id="KW-0812">Transmembrane</keyword>
<keyword evidence="2" id="KW-0472">Membrane</keyword>
<keyword evidence="2" id="KW-1133">Transmembrane helix</keyword>
<proteinExistence type="predicted"/>
<dbReference type="InterPro" id="IPR038765">
    <property type="entry name" value="Papain-like_cys_pep_sf"/>
</dbReference>
<evidence type="ECO:0000313" key="4">
    <source>
        <dbReference type="EMBL" id="QNM14195.1"/>
    </source>
</evidence>
<feature type="compositionally biased region" description="Polar residues" evidence="1">
    <location>
        <begin position="59"/>
        <end position="68"/>
    </location>
</feature>
<dbReference type="Pfam" id="PF13529">
    <property type="entry name" value="Peptidase_C39_2"/>
    <property type="match status" value="1"/>
</dbReference>
<dbReference type="KEGG" id="ehn:H9Q80_09780"/>
<dbReference type="AlphaFoldDB" id="A0A7G9GTR3"/>
<protein>
    <submittedName>
        <fullName evidence="4">C39 family peptidase</fullName>
    </submittedName>
</protein>
<sequence length="261" mass="30174">MKFKLVSIIIIIVIGCTFYYINESDQKQKDHPIENKQDQQTPDKDDKTNKDDHTNTQTIITDPNQQDEQPQHKEQDKQKVIKLDVPQSVQENNYFCVPACVQMVLRYHDIEVSQTQLSKEMHTDTVTGTEYIDLANTLNAYLFHKQHIEGNEPGYRVQTLAINDQSSQSQALFEQRVKSDIASHDPVFTAIDVMGLYPDLYHGNHMIIVIGYASTNDVIDYYYIIDSSYTVQDQIYGGLKIVGRHELYQAIIHNEEPAYIW</sequence>
<keyword evidence="5" id="KW-1185">Reference proteome</keyword>
<dbReference type="EMBL" id="CP060636">
    <property type="protein sequence ID" value="QNM14195.1"/>
    <property type="molecule type" value="Genomic_DNA"/>
</dbReference>
<evidence type="ECO:0000259" key="3">
    <source>
        <dbReference type="Pfam" id="PF13529"/>
    </source>
</evidence>
<gene>
    <name evidence="4" type="ORF">H9Q80_09780</name>
</gene>
<evidence type="ECO:0000313" key="5">
    <source>
        <dbReference type="Proteomes" id="UP000515856"/>
    </source>
</evidence>
<dbReference type="PROSITE" id="PS51257">
    <property type="entry name" value="PROKAR_LIPOPROTEIN"/>
    <property type="match status" value="1"/>
</dbReference>
<evidence type="ECO:0000256" key="2">
    <source>
        <dbReference type="SAM" id="Phobius"/>
    </source>
</evidence>
<feature type="domain" description="Peptidase C39-like" evidence="3">
    <location>
        <begin position="83"/>
        <end position="227"/>
    </location>
</feature>
<dbReference type="InterPro" id="IPR039564">
    <property type="entry name" value="Peptidase_C39-like"/>
</dbReference>
<dbReference type="SUPFAM" id="SSF54001">
    <property type="entry name" value="Cysteine proteinases"/>
    <property type="match status" value="1"/>
</dbReference>
<dbReference type="Proteomes" id="UP000515856">
    <property type="component" value="Chromosome"/>
</dbReference>
<name>A0A7G9GTR3_9FIRM</name>
<dbReference type="Gene3D" id="3.90.70.10">
    <property type="entry name" value="Cysteine proteinases"/>
    <property type="match status" value="1"/>
</dbReference>